<dbReference type="InterPro" id="IPR025714">
    <property type="entry name" value="Methyltranfer_dom"/>
</dbReference>
<feature type="domain" description="S-adenosylmethionine-dependent methyltransferase Rv2258c-like winged HTH" evidence="2">
    <location>
        <begin position="29"/>
        <end position="100"/>
    </location>
</feature>
<dbReference type="Proteomes" id="UP001596087">
    <property type="component" value="Unassembled WGS sequence"/>
</dbReference>
<sequence length="358" mass="37805">MTTTDAPPLDEGVLEQFVHEAVGDLAAAISGLMVHLGDRLGLYRAMAGAGPLTPADVAERTGTHERYVREWLGNQAAGGYVAYEPYAGTFELSAEHALVLADERSPVFLGGAFETIASCYVDHDAFARTFTTGEGIAWGAHDERLYSGALRLFRPGYEANLVQSWLPALDGVVDKLRAGASVADVGCGFGASTVIMAREFEHSTFLGVDNHAPSIEAARSSAREAGVERRARFEVAPAAAVPGTGFDLVTMFDCLHDMGDPVGVARHIRRSLAPDGTLLLVEPAAGDGLADNLNPVGRLYYGISTVVCTPSSLAQEGALGLGAQAGPQRLEEVLREAGFSSVRVATRTPLNLILEARP</sequence>
<protein>
    <submittedName>
        <fullName evidence="3">Methyltransferase domain-containing protein</fullName>
    </submittedName>
</protein>
<proteinExistence type="predicted"/>
<dbReference type="EMBL" id="JBHSKD010000002">
    <property type="protein sequence ID" value="MFC5175199.1"/>
    <property type="molecule type" value="Genomic_DNA"/>
</dbReference>
<name>A0ABW0BD17_9ACTN</name>
<dbReference type="RefSeq" id="WP_378585582.1">
    <property type="nucleotide sequence ID" value="NZ_JBHSKD010000002.1"/>
</dbReference>
<evidence type="ECO:0000259" key="2">
    <source>
        <dbReference type="Pfam" id="PF21320"/>
    </source>
</evidence>
<dbReference type="InterPro" id="IPR036390">
    <property type="entry name" value="WH_DNA-bd_sf"/>
</dbReference>
<dbReference type="CDD" id="cd02440">
    <property type="entry name" value="AdoMet_MTases"/>
    <property type="match status" value="1"/>
</dbReference>
<evidence type="ECO:0000259" key="1">
    <source>
        <dbReference type="Pfam" id="PF13847"/>
    </source>
</evidence>
<organism evidence="3 4">
    <name type="scientific">Nocardioides taihuensis</name>
    <dbReference type="NCBI Taxonomy" id="1835606"/>
    <lineage>
        <taxon>Bacteria</taxon>
        <taxon>Bacillati</taxon>
        <taxon>Actinomycetota</taxon>
        <taxon>Actinomycetes</taxon>
        <taxon>Propionibacteriales</taxon>
        <taxon>Nocardioidaceae</taxon>
        <taxon>Nocardioides</taxon>
    </lineage>
</organism>
<evidence type="ECO:0000313" key="3">
    <source>
        <dbReference type="EMBL" id="MFC5175199.1"/>
    </source>
</evidence>
<dbReference type="Pfam" id="PF21320">
    <property type="entry name" value="WHD_Rv2258c"/>
    <property type="match status" value="1"/>
</dbReference>
<dbReference type="PANTHER" id="PTHR45128:SF2">
    <property type="entry name" value="METHYLTRANSFERASE DOMAIN-CONTAINING PROTEIN"/>
    <property type="match status" value="1"/>
</dbReference>
<evidence type="ECO:0000313" key="4">
    <source>
        <dbReference type="Proteomes" id="UP001596087"/>
    </source>
</evidence>
<keyword evidence="3" id="KW-0808">Transferase</keyword>
<comment type="caution">
    <text evidence="3">The sequence shown here is derived from an EMBL/GenBank/DDBJ whole genome shotgun (WGS) entry which is preliminary data.</text>
</comment>
<reference evidence="4" key="1">
    <citation type="journal article" date="2019" name="Int. J. Syst. Evol. Microbiol.">
        <title>The Global Catalogue of Microorganisms (GCM) 10K type strain sequencing project: providing services to taxonomists for standard genome sequencing and annotation.</title>
        <authorList>
            <consortium name="The Broad Institute Genomics Platform"/>
            <consortium name="The Broad Institute Genome Sequencing Center for Infectious Disease"/>
            <person name="Wu L."/>
            <person name="Ma J."/>
        </authorList>
    </citation>
    <scope>NUCLEOTIDE SEQUENCE [LARGE SCALE GENOMIC DNA]</scope>
    <source>
        <strain evidence="4">DFY41</strain>
    </source>
</reference>
<dbReference type="PANTHER" id="PTHR45128">
    <property type="entry name" value="METHYLTRANSFERASE TYPE 11"/>
    <property type="match status" value="1"/>
</dbReference>
<dbReference type="Gene3D" id="3.40.50.150">
    <property type="entry name" value="Vaccinia Virus protein VP39"/>
    <property type="match status" value="1"/>
</dbReference>
<dbReference type="SUPFAM" id="SSF46785">
    <property type="entry name" value="Winged helix' DNA-binding domain"/>
    <property type="match status" value="1"/>
</dbReference>
<accession>A0ABW0BD17</accession>
<feature type="domain" description="Methyltransferase" evidence="1">
    <location>
        <begin position="178"/>
        <end position="295"/>
    </location>
</feature>
<dbReference type="Pfam" id="PF13847">
    <property type="entry name" value="Methyltransf_31"/>
    <property type="match status" value="1"/>
</dbReference>
<dbReference type="InterPro" id="IPR029063">
    <property type="entry name" value="SAM-dependent_MTases_sf"/>
</dbReference>
<gene>
    <name evidence="3" type="ORF">ACFPGP_00865</name>
</gene>
<dbReference type="SUPFAM" id="SSF53335">
    <property type="entry name" value="S-adenosyl-L-methionine-dependent methyltransferases"/>
    <property type="match status" value="1"/>
</dbReference>
<keyword evidence="3" id="KW-0489">Methyltransferase</keyword>
<dbReference type="InterPro" id="IPR048711">
    <property type="entry name" value="WHD_Rv2258c"/>
</dbReference>
<dbReference type="InterPro" id="IPR053173">
    <property type="entry name" value="SAM-binding_MTase"/>
</dbReference>
<dbReference type="GO" id="GO:0032259">
    <property type="term" value="P:methylation"/>
    <property type="evidence" value="ECO:0007669"/>
    <property type="project" value="UniProtKB-KW"/>
</dbReference>
<dbReference type="GO" id="GO:0008168">
    <property type="term" value="F:methyltransferase activity"/>
    <property type="evidence" value="ECO:0007669"/>
    <property type="project" value="UniProtKB-KW"/>
</dbReference>
<keyword evidence="4" id="KW-1185">Reference proteome</keyword>